<proteinExistence type="predicted"/>
<evidence type="ECO:0000256" key="1">
    <source>
        <dbReference type="SAM" id="Phobius"/>
    </source>
</evidence>
<reference evidence="2 3" key="1">
    <citation type="submission" date="2020-07" db="EMBL/GenBank/DDBJ databases">
        <title>Natrinema (YPL30) sp. nov. and Haloterrigena xxxxxx (YPL8) sp. nov., isolated from a salt mine.</title>
        <authorList>
            <person name="Cui H."/>
        </authorList>
    </citation>
    <scope>NUCLEOTIDE SEQUENCE [LARGE SCALE GENOMIC DNA]</scope>
    <source>
        <strain evidence="2 3">YPL13</strain>
    </source>
</reference>
<dbReference type="OrthoDB" id="177667at2157"/>
<dbReference type="InterPro" id="IPR025480">
    <property type="entry name" value="DUF4330"/>
</dbReference>
<protein>
    <submittedName>
        <fullName evidence="2">DUF4330 family protein</fullName>
    </submittedName>
</protein>
<dbReference type="GeneID" id="56142392"/>
<dbReference type="AlphaFoldDB" id="A0A7D6CPH8"/>
<organism evidence="2 3">
    <name type="scientific">Natrinema zhouii</name>
    <dbReference type="NCBI Taxonomy" id="1710539"/>
    <lineage>
        <taxon>Archaea</taxon>
        <taxon>Methanobacteriati</taxon>
        <taxon>Methanobacteriota</taxon>
        <taxon>Stenosarchaea group</taxon>
        <taxon>Halobacteria</taxon>
        <taxon>Halobacteriales</taxon>
        <taxon>Natrialbaceae</taxon>
        <taxon>Natrinema</taxon>
    </lineage>
</organism>
<keyword evidence="3" id="KW-1185">Reference proteome</keyword>
<sequence length="378" mass="39828">MPLIDDEGNLFGVVNVIDALAVVLLLAVIVAGITFVGVLGSDSGGESEPETRYATVDLGGQPDYVVDRVSEGDTVTVNGSSNGHTITDVYVTPVNTENGGSQAQITVRVAVNGKAVEVEERDDPIFQFAGKHPRAGDSLTVETGDYTASGHLTSLESEGESLSTDKTPILLESTLSESTVDELDEGDTVTLGPHTTATITNVQLYPASGDQYRALIGAELSTLQQGSMPAYGGQTVTVGSQISLSPGSYDLTGDVVRRGTDQEVGEPTTTGAQIELENVHPEVADEFQAGMTETVRGETLVTVQSVETEPAAVVLESEDGNIYQREHPRNKDITLSVELQTQRTDTGLRFHGQSLQAGNNVTLDFGTTTVEGSVAQLE</sequence>
<dbReference type="Pfam" id="PF14221">
    <property type="entry name" value="DUF4330"/>
    <property type="match status" value="2"/>
</dbReference>
<keyword evidence="1" id="KW-1133">Transmembrane helix</keyword>
<dbReference type="KEGG" id="nay:HYG81_04265"/>
<name>A0A7D6CPH8_9EURY</name>
<evidence type="ECO:0000313" key="2">
    <source>
        <dbReference type="EMBL" id="QLK26832.1"/>
    </source>
</evidence>
<accession>A0A7D6CPH8</accession>
<gene>
    <name evidence="2" type="ORF">HYG81_04265</name>
</gene>
<dbReference type="RefSeq" id="WP_180842003.1">
    <property type="nucleotide sequence ID" value="NZ_CP059154.1"/>
</dbReference>
<evidence type="ECO:0000313" key="3">
    <source>
        <dbReference type="Proteomes" id="UP000510869"/>
    </source>
</evidence>
<dbReference type="EMBL" id="CP059154">
    <property type="protein sequence ID" value="QLK26832.1"/>
    <property type="molecule type" value="Genomic_DNA"/>
</dbReference>
<feature type="transmembrane region" description="Helical" evidence="1">
    <location>
        <begin position="20"/>
        <end position="39"/>
    </location>
</feature>
<keyword evidence="1" id="KW-0472">Membrane</keyword>
<dbReference type="Proteomes" id="UP000510869">
    <property type="component" value="Chromosome"/>
</dbReference>
<keyword evidence="1" id="KW-0812">Transmembrane</keyword>